<proteinExistence type="predicted"/>
<dbReference type="Pfam" id="PF01612">
    <property type="entry name" value="DNA_pol_A_exo1"/>
    <property type="match status" value="1"/>
</dbReference>
<dbReference type="PANTHER" id="PTHR13620">
    <property type="entry name" value="3-5 EXONUCLEASE"/>
    <property type="match status" value="1"/>
</dbReference>
<dbReference type="EMBL" id="CP093346">
    <property type="protein sequence ID" value="WOG98155.1"/>
    <property type="molecule type" value="Genomic_DNA"/>
</dbReference>
<dbReference type="InterPro" id="IPR036397">
    <property type="entry name" value="RNaseH_sf"/>
</dbReference>
<gene>
    <name evidence="4" type="ORF">DCAR_013532</name>
    <name evidence="5" type="ORF">DCAR_0417496</name>
</gene>
<keyword evidence="2" id="KW-0378">Hydrolase</keyword>
<name>A0A165YII8_DAUCS</name>
<evidence type="ECO:0000259" key="3">
    <source>
        <dbReference type="Pfam" id="PF01612"/>
    </source>
</evidence>
<reference evidence="5" key="2">
    <citation type="submission" date="2022-03" db="EMBL/GenBank/DDBJ databases">
        <title>Draft title - Genomic analysis of global carrot germplasm unveils the trajectory of domestication and the origin of high carotenoid orange carrot.</title>
        <authorList>
            <person name="Iorizzo M."/>
            <person name="Ellison S."/>
            <person name="Senalik D."/>
            <person name="Macko-Podgorni A."/>
            <person name="Grzebelus D."/>
            <person name="Bostan H."/>
            <person name="Rolling W."/>
            <person name="Curaba J."/>
            <person name="Simon P."/>
        </authorList>
    </citation>
    <scope>NUCLEOTIDE SEQUENCE</scope>
    <source>
        <tissue evidence="5">Leaf</tissue>
    </source>
</reference>
<dbReference type="InterPro" id="IPR051132">
    <property type="entry name" value="3-5_Exonuclease_domain"/>
</dbReference>
<feature type="domain" description="3'-5' exonuclease" evidence="3">
    <location>
        <begin position="48"/>
        <end position="203"/>
    </location>
</feature>
<dbReference type="STRING" id="79200.A0A165YII8"/>
<dbReference type="OMA" id="VTMGRWD"/>
<keyword evidence="1" id="KW-0540">Nuclease</keyword>
<evidence type="ECO:0000313" key="6">
    <source>
        <dbReference type="Proteomes" id="UP000077755"/>
    </source>
</evidence>
<dbReference type="GO" id="GO:0008408">
    <property type="term" value="F:3'-5' exonuclease activity"/>
    <property type="evidence" value="ECO:0007669"/>
    <property type="project" value="InterPro"/>
</dbReference>
<dbReference type="GO" id="GO:0003676">
    <property type="term" value="F:nucleic acid binding"/>
    <property type="evidence" value="ECO:0007669"/>
    <property type="project" value="InterPro"/>
</dbReference>
<sequence length="206" mass="23526">MTVTIYDHELPYDTHNLYDISFFSTNIRTLVTNHPYHVTSWISDVTRSLNSPLVGFDVEWRPNFQRNQDNRIATVQLCAGTDCLIFQIIHADSIPHSLINFLGNGYYTFVGVGIGADVEKLLDDYGVGVRKFVDVRPVAAEAYGVRELRNAGLKELARVVLEKEIWKPKHVTMSRWDNQWLTAPQVMYACVDAYVSYEIARVLNVV</sequence>
<organism evidence="4">
    <name type="scientific">Daucus carota subsp. sativus</name>
    <name type="common">Carrot</name>
    <dbReference type="NCBI Taxonomy" id="79200"/>
    <lineage>
        <taxon>Eukaryota</taxon>
        <taxon>Viridiplantae</taxon>
        <taxon>Streptophyta</taxon>
        <taxon>Embryophyta</taxon>
        <taxon>Tracheophyta</taxon>
        <taxon>Spermatophyta</taxon>
        <taxon>Magnoliopsida</taxon>
        <taxon>eudicotyledons</taxon>
        <taxon>Gunneridae</taxon>
        <taxon>Pentapetalae</taxon>
        <taxon>asterids</taxon>
        <taxon>campanulids</taxon>
        <taxon>Apiales</taxon>
        <taxon>Apiaceae</taxon>
        <taxon>Apioideae</taxon>
        <taxon>Scandiceae</taxon>
        <taxon>Daucinae</taxon>
        <taxon>Daucus</taxon>
        <taxon>Daucus sect. Daucus</taxon>
    </lineage>
</organism>
<dbReference type="GO" id="GO:0006139">
    <property type="term" value="P:nucleobase-containing compound metabolic process"/>
    <property type="evidence" value="ECO:0007669"/>
    <property type="project" value="InterPro"/>
</dbReference>
<dbReference type="PANTHER" id="PTHR13620:SF105">
    <property type="entry name" value="OS01G0737700 PROTEIN"/>
    <property type="match status" value="1"/>
</dbReference>
<dbReference type="Proteomes" id="UP000077755">
    <property type="component" value="Chromosome 4"/>
</dbReference>
<accession>A0A165YII8</accession>
<protein>
    <recommendedName>
        <fullName evidence="3">3'-5' exonuclease domain-containing protein</fullName>
    </recommendedName>
</protein>
<dbReference type="EMBL" id="LNRQ01000004">
    <property type="protein sequence ID" value="KZM99106.1"/>
    <property type="molecule type" value="Genomic_DNA"/>
</dbReference>
<dbReference type="SUPFAM" id="SSF53098">
    <property type="entry name" value="Ribonuclease H-like"/>
    <property type="match status" value="1"/>
</dbReference>
<evidence type="ECO:0000313" key="5">
    <source>
        <dbReference type="EMBL" id="WOG98155.1"/>
    </source>
</evidence>
<dbReference type="AlphaFoldDB" id="A0A165YII8"/>
<dbReference type="FunFam" id="3.30.420.10:FF:000054">
    <property type="entry name" value="Werner Syndrome-like exonuclease"/>
    <property type="match status" value="1"/>
</dbReference>
<evidence type="ECO:0000256" key="1">
    <source>
        <dbReference type="ARBA" id="ARBA00022722"/>
    </source>
</evidence>
<keyword evidence="6" id="KW-1185">Reference proteome</keyword>
<dbReference type="Gene3D" id="3.30.420.10">
    <property type="entry name" value="Ribonuclease H-like superfamily/Ribonuclease H"/>
    <property type="match status" value="1"/>
</dbReference>
<dbReference type="GO" id="GO:0005737">
    <property type="term" value="C:cytoplasm"/>
    <property type="evidence" value="ECO:0007669"/>
    <property type="project" value="TreeGrafter"/>
</dbReference>
<dbReference type="GO" id="GO:0005634">
    <property type="term" value="C:nucleus"/>
    <property type="evidence" value="ECO:0007669"/>
    <property type="project" value="TreeGrafter"/>
</dbReference>
<evidence type="ECO:0000256" key="2">
    <source>
        <dbReference type="ARBA" id="ARBA00022801"/>
    </source>
</evidence>
<evidence type="ECO:0000313" key="4">
    <source>
        <dbReference type="EMBL" id="KZM99106.1"/>
    </source>
</evidence>
<dbReference type="Gramene" id="KZM99106">
    <property type="protein sequence ID" value="KZM99106"/>
    <property type="gene ID" value="DCAR_013532"/>
</dbReference>
<dbReference type="OrthoDB" id="1920326at2759"/>
<dbReference type="CDD" id="cd06141">
    <property type="entry name" value="WRN_exo"/>
    <property type="match status" value="1"/>
</dbReference>
<reference evidence="4" key="1">
    <citation type="journal article" date="2016" name="Nat. Genet.">
        <title>A high-quality carrot genome assembly provides new insights into carotenoid accumulation and asterid genome evolution.</title>
        <authorList>
            <person name="Iorizzo M."/>
            <person name="Ellison S."/>
            <person name="Senalik D."/>
            <person name="Zeng P."/>
            <person name="Satapoomin P."/>
            <person name="Huang J."/>
            <person name="Bowman M."/>
            <person name="Iovene M."/>
            <person name="Sanseverino W."/>
            <person name="Cavagnaro P."/>
            <person name="Yildiz M."/>
            <person name="Macko-Podgorni A."/>
            <person name="Moranska E."/>
            <person name="Grzebelus E."/>
            <person name="Grzebelus D."/>
            <person name="Ashrafi H."/>
            <person name="Zheng Z."/>
            <person name="Cheng S."/>
            <person name="Spooner D."/>
            <person name="Van Deynze A."/>
            <person name="Simon P."/>
        </authorList>
    </citation>
    <scope>NUCLEOTIDE SEQUENCE [LARGE SCALE GENOMIC DNA]</scope>
    <source>
        <tissue evidence="4">Leaf</tissue>
    </source>
</reference>
<dbReference type="InterPro" id="IPR002562">
    <property type="entry name" value="3'-5'_exonuclease_dom"/>
</dbReference>
<dbReference type="InterPro" id="IPR012337">
    <property type="entry name" value="RNaseH-like_sf"/>
</dbReference>